<evidence type="ECO:0000259" key="2">
    <source>
        <dbReference type="Pfam" id="PF14771"/>
    </source>
</evidence>
<dbReference type="InterPro" id="IPR028011">
    <property type="entry name" value="DUF4476"/>
</dbReference>
<keyword evidence="4" id="KW-1185">Reference proteome</keyword>
<feature type="region of interest" description="Disordered" evidence="1">
    <location>
        <begin position="255"/>
        <end position="369"/>
    </location>
</feature>
<evidence type="ECO:0000256" key="1">
    <source>
        <dbReference type="SAM" id="MobiDB-lite"/>
    </source>
</evidence>
<gene>
    <name evidence="3" type="ORF">OL497_31710</name>
</gene>
<feature type="region of interest" description="Disordered" evidence="1">
    <location>
        <begin position="120"/>
        <end position="146"/>
    </location>
</feature>
<feature type="compositionally biased region" description="Low complexity" evidence="1">
    <location>
        <begin position="122"/>
        <end position="143"/>
    </location>
</feature>
<dbReference type="EMBL" id="JAPDNS010000002">
    <property type="protein sequence ID" value="MCW3488500.1"/>
    <property type="molecule type" value="Genomic_DNA"/>
</dbReference>
<accession>A0ABT3IXP6</accession>
<dbReference type="Proteomes" id="UP001207742">
    <property type="component" value="Unassembled WGS sequence"/>
</dbReference>
<sequence length="491" mass="53898">MHLKYRTFIYIWVCLLWCGRLWAQEQRHYVYIQSEKGQPFYVKHKGKLLSSTERGYLIIPQLENGTVPLTVGFPKNEGPEQQFYLKVGKNDQGFLLKKSADAGYTLYNLQTFRELKPDNGEEAPAVAAAAEAPAPPEETTAAASDTAKKEMMGNLQKDLETTFANKATVTGPAKPANGFSSALDKVVVTGEDRNGSIAEAPKEKAKDTVAVADAGDKKAKDTKAPLTAEEQAILSEVMVEERKAAAGEAAAEEAAKAAVVTEETPRKPKNRKKREGDPDFIEFQDDKNQPAATTVAPAVVEETPAPVAEQPERSKKKKRKLFDDTENPPNVITDPSGYGVAAAVPVDAPEKGSRKKKKRGEEEVTGAPEAAAVAGTEVAAGKNSKATDARLINTDCGNIMDEDTFRKVLRKFVAARSDDGMIDVFRKQTRNYCLETVQIKTLAQLMAADDGRYRLLDLAYSKTYDTEKYATLESLLTDTYYKGRFKAMLHK</sequence>
<name>A0ABT3IXP6_9BACT</name>
<evidence type="ECO:0000313" key="3">
    <source>
        <dbReference type="EMBL" id="MCW3488500.1"/>
    </source>
</evidence>
<comment type="caution">
    <text evidence="3">The sequence shown here is derived from an EMBL/GenBank/DDBJ whole genome shotgun (WGS) entry which is preliminary data.</text>
</comment>
<evidence type="ECO:0000313" key="4">
    <source>
        <dbReference type="Proteomes" id="UP001207742"/>
    </source>
</evidence>
<organism evidence="3 4">
    <name type="scientific">Chitinophaga nivalis</name>
    <dbReference type="NCBI Taxonomy" id="2991709"/>
    <lineage>
        <taxon>Bacteria</taxon>
        <taxon>Pseudomonadati</taxon>
        <taxon>Bacteroidota</taxon>
        <taxon>Chitinophagia</taxon>
        <taxon>Chitinophagales</taxon>
        <taxon>Chitinophagaceae</taxon>
        <taxon>Chitinophaga</taxon>
    </lineage>
</organism>
<protein>
    <submittedName>
        <fullName evidence="3">DUF4476 domain-containing protein</fullName>
    </submittedName>
</protein>
<reference evidence="3 4" key="1">
    <citation type="submission" date="2022-10" db="EMBL/GenBank/DDBJ databases">
        <title>Chitinophaga nivalis PC15 sp. nov., isolated from Pyeongchang county, South Korea.</title>
        <authorList>
            <person name="Trinh H.N."/>
        </authorList>
    </citation>
    <scope>NUCLEOTIDE SEQUENCE [LARGE SCALE GENOMIC DNA]</scope>
    <source>
        <strain evidence="3 4">PC14</strain>
    </source>
</reference>
<dbReference type="RefSeq" id="WP_264735302.1">
    <property type="nucleotide sequence ID" value="NZ_JAPDNR010000001.1"/>
</dbReference>
<feature type="domain" description="DUF4476" evidence="2">
    <location>
        <begin position="400"/>
        <end position="488"/>
    </location>
</feature>
<feature type="compositionally biased region" description="Low complexity" evidence="1">
    <location>
        <begin position="290"/>
        <end position="309"/>
    </location>
</feature>
<dbReference type="Pfam" id="PF14771">
    <property type="entry name" value="DUF4476"/>
    <property type="match status" value="1"/>
</dbReference>
<proteinExistence type="predicted"/>